<feature type="transmembrane region" description="Helical" evidence="1">
    <location>
        <begin position="66"/>
        <end position="83"/>
    </location>
</feature>
<keyword evidence="1" id="KW-0472">Membrane</keyword>
<dbReference type="PANTHER" id="PTHR37314">
    <property type="entry name" value="SLR0142 PROTEIN"/>
    <property type="match status" value="1"/>
</dbReference>
<dbReference type="Proteomes" id="UP000051256">
    <property type="component" value="Unassembled WGS sequence"/>
</dbReference>
<accession>A0A0R2D2K4</accession>
<name>A0A0R2D2K4_9LACO</name>
<protein>
    <submittedName>
        <fullName evidence="2">Uncharacterized protein</fullName>
    </submittedName>
</protein>
<sequence length="225" mass="24697">MPKKETLTELYSTQFMANALVAIGGFIDAYTFVQRGGVMAAGQTGNIIFLSVNVVNRDFLGVKTKLATMLAFALGCFIGQIIKEVHKTHYWRIPTLILEILVFFTVGWLPTSLPNVAIVPALAFVMAMQTTTFNEIEGQGYNNVFSTGNLKKSMVGLASYLFTKNRKQLKSGLTFLGLVLSFAIGAMISAVMQNYFGLATIWWACGFLALLTIGYMIAIYRLGAE</sequence>
<dbReference type="InterPro" id="IPR036259">
    <property type="entry name" value="MFS_trans_sf"/>
</dbReference>
<feature type="transmembrane region" description="Helical" evidence="1">
    <location>
        <begin position="89"/>
        <end position="109"/>
    </location>
</feature>
<dbReference type="PATRIC" id="fig|1423802.4.peg.1076"/>
<gene>
    <name evidence="2" type="ORF">FC56_GL001062</name>
</gene>
<dbReference type="RefSeq" id="WP_056977148.1">
    <property type="nucleotide sequence ID" value="NZ_AYZR01000001.1"/>
</dbReference>
<dbReference type="SUPFAM" id="SSF103473">
    <property type="entry name" value="MFS general substrate transporter"/>
    <property type="match status" value="1"/>
</dbReference>
<reference evidence="2 3" key="1">
    <citation type="journal article" date="2015" name="Genome Announc.">
        <title>Expanding the biotechnology potential of lactobacilli through comparative genomics of 213 strains and associated genera.</title>
        <authorList>
            <person name="Sun Z."/>
            <person name="Harris H.M."/>
            <person name="McCann A."/>
            <person name="Guo C."/>
            <person name="Argimon S."/>
            <person name="Zhang W."/>
            <person name="Yang X."/>
            <person name="Jeffery I.B."/>
            <person name="Cooney J.C."/>
            <person name="Kagawa T.F."/>
            <person name="Liu W."/>
            <person name="Song Y."/>
            <person name="Salvetti E."/>
            <person name="Wrobel A."/>
            <person name="Rasinkangas P."/>
            <person name="Parkhill J."/>
            <person name="Rea M.C."/>
            <person name="O'Sullivan O."/>
            <person name="Ritari J."/>
            <person name="Douillard F.P."/>
            <person name="Paul Ross R."/>
            <person name="Yang R."/>
            <person name="Briner A.E."/>
            <person name="Felis G.E."/>
            <person name="de Vos W.M."/>
            <person name="Barrangou R."/>
            <person name="Klaenhammer T.R."/>
            <person name="Caufield P.W."/>
            <person name="Cui Y."/>
            <person name="Zhang H."/>
            <person name="O'Toole P.W."/>
        </authorList>
    </citation>
    <scope>NUCLEOTIDE SEQUENCE [LARGE SCALE GENOMIC DNA]</scope>
    <source>
        <strain evidence="2 3">DSM 24302</strain>
    </source>
</reference>
<evidence type="ECO:0000256" key="1">
    <source>
        <dbReference type="SAM" id="Phobius"/>
    </source>
</evidence>
<keyword evidence="1" id="KW-1133">Transmembrane helix</keyword>
<dbReference type="AlphaFoldDB" id="A0A0R2D2K4"/>
<dbReference type="Pfam" id="PF06912">
    <property type="entry name" value="DUF1275"/>
    <property type="match status" value="1"/>
</dbReference>
<feature type="transmembrane region" description="Helical" evidence="1">
    <location>
        <begin position="173"/>
        <end position="195"/>
    </location>
</feature>
<evidence type="ECO:0000313" key="3">
    <source>
        <dbReference type="Proteomes" id="UP000051256"/>
    </source>
</evidence>
<dbReference type="PANTHER" id="PTHR37314:SF4">
    <property type="entry name" value="UPF0700 TRANSMEMBRANE PROTEIN YOAK"/>
    <property type="match status" value="1"/>
</dbReference>
<feature type="transmembrane region" description="Helical" evidence="1">
    <location>
        <begin position="201"/>
        <end position="220"/>
    </location>
</feature>
<proteinExistence type="predicted"/>
<dbReference type="InterPro" id="IPR010699">
    <property type="entry name" value="DUF1275"/>
</dbReference>
<keyword evidence="1" id="KW-0812">Transmembrane</keyword>
<evidence type="ECO:0000313" key="2">
    <source>
        <dbReference type="EMBL" id="KRM94761.1"/>
    </source>
</evidence>
<comment type="caution">
    <text evidence="2">The sequence shown here is derived from an EMBL/GenBank/DDBJ whole genome shotgun (WGS) entry which is preliminary data.</text>
</comment>
<keyword evidence="3" id="KW-1185">Reference proteome</keyword>
<feature type="transmembrane region" description="Helical" evidence="1">
    <location>
        <begin position="15"/>
        <end position="33"/>
    </location>
</feature>
<organism evidence="2 3">
    <name type="scientific">Lentilactobacillus senioris DSM 24302 = JCM 17472</name>
    <dbReference type="NCBI Taxonomy" id="1423802"/>
    <lineage>
        <taxon>Bacteria</taxon>
        <taxon>Bacillati</taxon>
        <taxon>Bacillota</taxon>
        <taxon>Bacilli</taxon>
        <taxon>Lactobacillales</taxon>
        <taxon>Lactobacillaceae</taxon>
        <taxon>Lentilactobacillus</taxon>
    </lineage>
</organism>
<dbReference type="STRING" id="1423802.FC56_GL001062"/>
<dbReference type="EMBL" id="AYZR01000001">
    <property type="protein sequence ID" value="KRM94761.1"/>
    <property type="molecule type" value="Genomic_DNA"/>
</dbReference>